<keyword evidence="3" id="KW-1185">Reference proteome</keyword>
<dbReference type="STRING" id="395494.Galf_0873"/>
<dbReference type="KEGG" id="gca:Galf_0873"/>
<dbReference type="HOGENOM" id="CLU_1934989_0_0_4"/>
<accession>D9SEC9</accession>
<evidence type="ECO:0000313" key="3">
    <source>
        <dbReference type="Proteomes" id="UP000001235"/>
    </source>
</evidence>
<evidence type="ECO:0000313" key="2">
    <source>
        <dbReference type="EMBL" id="ADL54905.1"/>
    </source>
</evidence>
<evidence type="ECO:0000256" key="1">
    <source>
        <dbReference type="SAM" id="Phobius"/>
    </source>
</evidence>
<keyword evidence="1" id="KW-0812">Transmembrane</keyword>
<proteinExistence type="predicted"/>
<sequence length="130" mass="14431">MNEFKTLVGALAVQSFRYNTFRGKWTDMPEATGLCLTLSILSFSSCTLAIYVEYNIEMAFAIPVVWLSAVWLFAAEEGSWQINKRLLSALSLLAIPMGLLLVMFGSGHEFLEVTMGMYMSAAMLTLKARA</sequence>
<organism evidence="2 3">
    <name type="scientific">Gallionella capsiferriformans (strain ES-2)</name>
    <name type="common">Gallionella ferruginea capsiferriformans (strain ES-2)</name>
    <dbReference type="NCBI Taxonomy" id="395494"/>
    <lineage>
        <taxon>Bacteria</taxon>
        <taxon>Pseudomonadati</taxon>
        <taxon>Pseudomonadota</taxon>
        <taxon>Betaproteobacteria</taxon>
        <taxon>Nitrosomonadales</taxon>
        <taxon>Gallionellaceae</taxon>
        <taxon>Gallionella</taxon>
    </lineage>
</organism>
<feature type="transmembrane region" description="Helical" evidence="1">
    <location>
        <begin position="86"/>
        <end position="104"/>
    </location>
</feature>
<feature type="transmembrane region" description="Helical" evidence="1">
    <location>
        <begin position="58"/>
        <end position="74"/>
    </location>
</feature>
<dbReference type="Proteomes" id="UP000001235">
    <property type="component" value="Chromosome"/>
</dbReference>
<protein>
    <submittedName>
        <fullName evidence="2">Uncharacterized protein</fullName>
    </submittedName>
</protein>
<gene>
    <name evidence="2" type="ordered locus">Galf_0873</name>
</gene>
<feature type="transmembrane region" description="Helical" evidence="1">
    <location>
        <begin position="31"/>
        <end position="52"/>
    </location>
</feature>
<dbReference type="EMBL" id="CP002159">
    <property type="protein sequence ID" value="ADL54905.1"/>
    <property type="molecule type" value="Genomic_DNA"/>
</dbReference>
<keyword evidence="1" id="KW-1133">Transmembrane helix</keyword>
<dbReference type="AlphaFoldDB" id="D9SEC9"/>
<keyword evidence="1" id="KW-0472">Membrane</keyword>
<reference evidence="2 3" key="1">
    <citation type="submission" date="2010-08" db="EMBL/GenBank/DDBJ databases">
        <title>Complete sequence of Gallionella capsiferriformans ES-2.</title>
        <authorList>
            <consortium name="US DOE Joint Genome Institute"/>
            <person name="Lucas S."/>
            <person name="Copeland A."/>
            <person name="Lapidus A."/>
            <person name="Cheng J.-F."/>
            <person name="Bruce D."/>
            <person name="Goodwin L."/>
            <person name="Pitluck S."/>
            <person name="Chertkov O."/>
            <person name="Davenport K.W."/>
            <person name="Detter J.C."/>
            <person name="Han C."/>
            <person name="Tapia R."/>
            <person name="Land M."/>
            <person name="Hauser L."/>
            <person name="Chang Y.-J."/>
            <person name="Jeffries C."/>
            <person name="Kyrpides N."/>
            <person name="Ivanova N."/>
            <person name="Mikhailova N."/>
            <person name="Shelobolina E.S."/>
            <person name="Picardal F."/>
            <person name="Roden E."/>
            <person name="Emerson D."/>
            <person name="Woyke T."/>
        </authorList>
    </citation>
    <scope>NUCLEOTIDE SEQUENCE [LARGE SCALE GENOMIC DNA]</scope>
    <source>
        <strain evidence="2 3">ES-2</strain>
    </source>
</reference>
<dbReference type="RefSeq" id="WP_013292846.1">
    <property type="nucleotide sequence ID" value="NC_014394.1"/>
</dbReference>
<name>D9SEC9_GALCS</name>